<feature type="compositionally biased region" description="Basic and acidic residues" evidence="1">
    <location>
        <begin position="1"/>
        <end position="18"/>
    </location>
</feature>
<gene>
    <name evidence="2" type="ORF">A1O3_00872</name>
</gene>
<reference evidence="2 3" key="1">
    <citation type="submission" date="2013-03" db="EMBL/GenBank/DDBJ databases">
        <title>The Genome Sequence of Capronia epimyces CBS 606.96.</title>
        <authorList>
            <consortium name="The Broad Institute Genomics Platform"/>
            <person name="Cuomo C."/>
            <person name="de Hoog S."/>
            <person name="Gorbushina A."/>
            <person name="Walker B."/>
            <person name="Young S.K."/>
            <person name="Zeng Q."/>
            <person name="Gargeya S."/>
            <person name="Fitzgerald M."/>
            <person name="Haas B."/>
            <person name="Abouelleil A."/>
            <person name="Allen A.W."/>
            <person name="Alvarado L."/>
            <person name="Arachchi H.M."/>
            <person name="Berlin A.M."/>
            <person name="Chapman S.B."/>
            <person name="Gainer-Dewar J."/>
            <person name="Goldberg J."/>
            <person name="Griggs A."/>
            <person name="Gujja S."/>
            <person name="Hansen M."/>
            <person name="Howarth C."/>
            <person name="Imamovic A."/>
            <person name="Ireland A."/>
            <person name="Larimer J."/>
            <person name="McCowan C."/>
            <person name="Murphy C."/>
            <person name="Pearson M."/>
            <person name="Poon T.W."/>
            <person name="Priest M."/>
            <person name="Roberts A."/>
            <person name="Saif S."/>
            <person name="Shea T."/>
            <person name="Sisk P."/>
            <person name="Sykes S."/>
            <person name="Wortman J."/>
            <person name="Nusbaum C."/>
            <person name="Birren B."/>
        </authorList>
    </citation>
    <scope>NUCLEOTIDE SEQUENCE [LARGE SCALE GENOMIC DNA]</scope>
    <source>
        <strain evidence="2 3">CBS 606.96</strain>
    </source>
</reference>
<sequence>MAQIDRLRSKLGLLDRQKSGSRNHSSNFSSSTSSIIAPPPSESVTSLCGAPIDGYMDINSSEDTNPGVAESWIRAMDKEDILEGERMETQTPSSNTGRPGTLLAVMKPFVDSEIPKHLEICVSPTLGSLPRIGEGFANRRKDAVYRPSRLATGLYMAAVTDTTLDDQLVPRLNQTALVLHTLRAFDQAFDVFLTIFGHLRQSQADSPAQQFQVVVAAINCARSARTRVHREVAREILEEVRHRLALYLGVGVIEHTNIWMYLTHLHCELAPKEAGNLVESLPVSLEAQIAHWTVTASCCRNGLVHEPPNVWDHLSTQTVRQVFDDALAHIRNCERSRDAITDSLRTTLDYVEANSVYLDILLDQHWGACGKDGSHIAQAISCLIFEDHLERVTSTPTLYSTFPLC</sequence>
<dbReference type="EMBL" id="AMGY01000001">
    <property type="protein sequence ID" value="EXJ92322.1"/>
    <property type="molecule type" value="Genomic_DNA"/>
</dbReference>
<evidence type="ECO:0000256" key="1">
    <source>
        <dbReference type="SAM" id="MobiDB-lite"/>
    </source>
</evidence>
<name>W9YHE9_9EURO</name>
<feature type="compositionally biased region" description="Low complexity" evidence="1">
    <location>
        <begin position="20"/>
        <end position="36"/>
    </location>
</feature>
<keyword evidence="3" id="KW-1185">Reference proteome</keyword>
<evidence type="ECO:0000313" key="2">
    <source>
        <dbReference type="EMBL" id="EXJ92322.1"/>
    </source>
</evidence>
<feature type="region of interest" description="Disordered" evidence="1">
    <location>
        <begin position="1"/>
        <end position="48"/>
    </location>
</feature>
<dbReference type="Proteomes" id="UP000019478">
    <property type="component" value="Unassembled WGS sequence"/>
</dbReference>
<dbReference type="GeneID" id="19165012"/>
<organism evidence="2 3">
    <name type="scientific">Capronia epimyces CBS 606.96</name>
    <dbReference type="NCBI Taxonomy" id="1182542"/>
    <lineage>
        <taxon>Eukaryota</taxon>
        <taxon>Fungi</taxon>
        <taxon>Dikarya</taxon>
        <taxon>Ascomycota</taxon>
        <taxon>Pezizomycotina</taxon>
        <taxon>Eurotiomycetes</taxon>
        <taxon>Chaetothyriomycetidae</taxon>
        <taxon>Chaetothyriales</taxon>
        <taxon>Herpotrichiellaceae</taxon>
        <taxon>Capronia</taxon>
    </lineage>
</organism>
<accession>W9YHE9</accession>
<evidence type="ECO:0000313" key="3">
    <source>
        <dbReference type="Proteomes" id="UP000019478"/>
    </source>
</evidence>
<dbReference type="AlphaFoldDB" id="W9YHE9"/>
<comment type="caution">
    <text evidence="2">The sequence shown here is derived from an EMBL/GenBank/DDBJ whole genome shotgun (WGS) entry which is preliminary data.</text>
</comment>
<dbReference type="HOGENOM" id="CLU_679714_0_0_1"/>
<proteinExistence type="predicted"/>
<protein>
    <submittedName>
        <fullName evidence="2">Uncharacterized protein</fullName>
    </submittedName>
</protein>
<dbReference type="RefSeq" id="XP_007729212.1">
    <property type="nucleotide sequence ID" value="XM_007731022.1"/>
</dbReference>